<evidence type="ECO:0000256" key="1">
    <source>
        <dbReference type="ARBA" id="ARBA00001974"/>
    </source>
</evidence>
<dbReference type="EC" id="1.14.13.196" evidence="4"/>
<evidence type="ECO:0000256" key="5">
    <source>
        <dbReference type="ARBA" id="ARBA00022630"/>
    </source>
</evidence>
<evidence type="ECO:0000256" key="8">
    <source>
        <dbReference type="ARBA" id="ARBA00023002"/>
    </source>
</evidence>
<dbReference type="SUPFAM" id="SSF51735">
    <property type="entry name" value="NAD(P)-binding Rossmann-fold domains"/>
    <property type="match status" value="1"/>
</dbReference>
<name>A0AAD7BP75_9AGAR</name>
<dbReference type="InterPro" id="IPR036291">
    <property type="entry name" value="NAD(P)-bd_dom_sf"/>
</dbReference>
<gene>
    <name evidence="11" type="ORF">FB45DRAFT_979576</name>
</gene>
<evidence type="ECO:0000256" key="2">
    <source>
        <dbReference type="ARBA" id="ARBA00004924"/>
    </source>
</evidence>
<dbReference type="GO" id="GO:0016491">
    <property type="term" value="F:oxidoreductase activity"/>
    <property type="evidence" value="ECO:0007669"/>
    <property type="project" value="UniProtKB-KW"/>
</dbReference>
<evidence type="ECO:0000256" key="10">
    <source>
        <dbReference type="ARBA" id="ARBA00049248"/>
    </source>
</evidence>
<comment type="cofactor">
    <cofactor evidence="1">
        <name>FAD</name>
        <dbReference type="ChEBI" id="CHEBI:57692"/>
    </cofactor>
</comment>
<reference evidence="11" key="1">
    <citation type="submission" date="2023-03" db="EMBL/GenBank/DDBJ databases">
        <title>Massive genome expansion in bonnet fungi (Mycena s.s.) driven by repeated elements and novel gene families across ecological guilds.</title>
        <authorList>
            <consortium name="Lawrence Berkeley National Laboratory"/>
            <person name="Harder C.B."/>
            <person name="Miyauchi S."/>
            <person name="Viragh M."/>
            <person name="Kuo A."/>
            <person name="Thoen E."/>
            <person name="Andreopoulos B."/>
            <person name="Lu D."/>
            <person name="Skrede I."/>
            <person name="Drula E."/>
            <person name="Henrissat B."/>
            <person name="Morin E."/>
            <person name="Kohler A."/>
            <person name="Barry K."/>
            <person name="LaButti K."/>
            <person name="Morin E."/>
            <person name="Salamov A."/>
            <person name="Lipzen A."/>
            <person name="Mereny Z."/>
            <person name="Hegedus B."/>
            <person name="Baldrian P."/>
            <person name="Stursova M."/>
            <person name="Weitz H."/>
            <person name="Taylor A."/>
            <person name="Grigoriev I.V."/>
            <person name="Nagy L.G."/>
            <person name="Martin F."/>
            <person name="Kauserud H."/>
        </authorList>
    </citation>
    <scope>NUCLEOTIDE SEQUENCE</scope>
    <source>
        <strain evidence="11">9284</strain>
    </source>
</reference>
<comment type="similarity">
    <text evidence="3">Belongs to the lysine N(6)-hydroxylase/L-ornithine N(5)-oxygenase family.</text>
</comment>
<keyword evidence="8" id="KW-0560">Oxidoreductase</keyword>
<evidence type="ECO:0000313" key="12">
    <source>
        <dbReference type="Proteomes" id="UP001221142"/>
    </source>
</evidence>
<accession>A0AAD7BP75</accession>
<sequence length="549" mass="60938">MCPSPSPSKCDGFDVQLITRDASVGGTWAASRVYAGLHINSVHDEYGFSALPMPVPPDAGKTGGRLSGDDIRGYLEQFEERFLKGRVLFRTEVVGVRREEGDVEGLPWVVNVRDIGTDHGTTLRFAKIVLCTGGTSRPKIPEQRSPSSAVKAGFCGAVIHSVDFASRRDEILSTNGSVVVVGGGKSAQDICTSLANVGRDVTLVFEKADAISAVASPLPDFMRKSRMLSVLTPYIHLRTRLELFLHTTWLGNILVHAMWDKVRADSFKFMRIPPNSPFRNTYSAFWSTHSTDEGLFRENGFHALVNSGRIKVIAPARMNGYGEGGHSVVLSTGESVNANVVILATGYTSSWDDLFDENTATDLGLYRHKPVHEPAQDEWRNYRTLANPPPAHPENSKWSSSIYKGIIPAKNLLRRDFAINGAVVSHAVPFNLEFQQNPVGQSWRTGSLHLMQDKMKLPDSPESALKQTERDSAWLRKRYPEHSFSDNEAVASFSAFFSWPQYVDDLLGDMYLPSMRSGGNWLTWPFKVISSDELATLHEEREANRRKHG</sequence>
<comment type="catalytic activity">
    <reaction evidence="9">
        <text>L-ornithine + NADPH + O2 = N(5)-hydroxy-L-ornithine + NADP(+) + H2O</text>
        <dbReference type="Rhea" id="RHEA:41508"/>
        <dbReference type="ChEBI" id="CHEBI:15377"/>
        <dbReference type="ChEBI" id="CHEBI:15379"/>
        <dbReference type="ChEBI" id="CHEBI:46911"/>
        <dbReference type="ChEBI" id="CHEBI:57783"/>
        <dbReference type="ChEBI" id="CHEBI:58349"/>
        <dbReference type="ChEBI" id="CHEBI:78275"/>
        <dbReference type="EC" id="1.14.13.196"/>
    </reaction>
</comment>
<evidence type="ECO:0000313" key="11">
    <source>
        <dbReference type="EMBL" id="KAJ7626831.1"/>
    </source>
</evidence>
<dbReference type="InterPro" id="IPR025700">
    <property type="entry name" value="Lys/Orn_oxygenase"/>
</dbReference>
<evidence type="ECO:0000256" key="9">
    <source>
        <dbReference type="ARBA" id="ARBA00047598"/>
    </source>
</evidence>
<evidence type="ECO:0000256" key="6">
    <source>
        <dbReference type="ARBA" id="ARBA00022827"/>
    </source>
</evidence>
<evidence type="ECO:0000256" key="4">
    <source>
        <dbReference type="ARBA" id="ARBA00012881"/>
    </source>
</evidence>
<dbReference type="InterPro" id="IPR036188">
    <property type="entry name" value="FAD/NAD-bd_sf"/>
</dbReference>
<keyword evidence="5" id="KW-0285">Flavoprotein</keyword>
<dbReference type="SUPFAM" id="SSF51905">
    <property type="entry name" value="FAD/NAD(P)-binding domain"/>
    <property type="match status" value="1"/>
</dbReference>
<evidence type="ECO:0000256" key="3">
    <source>
        <dbReference type="ARBA" id="ARBA00007588"/>
    </source>
</evidence>
<dbReference type="EMBL" id="JARKIF010000011">
    <property type="protein sequence ID" value="KAJ7626831.1"/>
    <property type="molecule type" value="Genomic_DNA"/>
</dbReference>
<dbReference type="PANTHER" id="PTHR23023">
    <property type="entry name" value="DIMETHYLANILINE MONOOXYGENASE"/>
    <property type="match status" value="1"/>
</dbReference>
<dbReference type="InterPro" id="IPR050346">
    <property type="entry name" value="FMO-like"/>
</dbReference>
<proteinExistence type="inferred from homology"/>
<keyword evidence="6" id="KW-0274">FAD</keyword>
<protein>
    <recommendedName>
        <fullName evidence="4">L-ornithine N(5)-monooxygenase [NAD(P)H]</fullName>
        <ecNumber evidence="4">1.14.13.196</ecNumber>
    </recommendedName>
</protein>
<dbReference type="Pfam" id="PF13434">
    <property type="entry name" value="Lys_Orn_oxgnase"/>
    <property type="match status" value="1"/>
</dbReference>
<comment type="pathway">
    <text evidence="2">Siderophore biosynthesis.</text>
</comment>
<comment type="catalytic activity">
    <reaction evidence="10">
        <text>L-ornithine + NADH + O2 = N(5)-hydroxy-L-ornithine + NAD(+) + H2O</text>
        <dbReference type="Rhea" id="RHEA:41512"/>
        <dbReference type="ChEBI" id="CHEBI:15377"/>
        <dbReference type="ChEBI" id="CHEBI:15379"/>
        <dbReference type="ChEBI" id="CHEBI:46911"/>
        <dbReference type="ChEBI" id="CHEBI:57540"/>
        <dbReference type="ChEBI" id="CHEBI:57945"/>
        <dbReference type="ChEBI" id="CHEBI:78275"/>
        <dbReference type="EC" id="1.14.13.196"/>
    </reaction>
</comment>
<keyword evidence="12" id="KW-1185">Reference proteome</keyword>
<keyword evidence="7" id="KW-0521">NADP</keyword>
<organism evidence="11 12">
    <name type="scientific">Roridomyces roridus</name>
    <dbReference type="NCBI Taxonomy" id="1738132"/>
    <lineage>
        <taxon>Eukaryota</taxon>
        <taxon>Fungi</taxon>
        <taxon>Dikarya</taxon>
        <taxon>Basidiomycota</taxon>
        <taxon>Agaricomycotina</taxon>
        <taxon>Agaricomycetes</taxon>
        <taxon>Agaricomycetidae</taxon>
        <taxon>Agaricales</taxon>
        <taxon>Marasmiineae</taxon>
        <taxon>Mycenaceae</taxon>
        <taxon>Roridomyces</taxon>
    </lineage>
</organism>
<dbReference type="Gene3D" id="3.50.50.60">
    <property type="entry name" value="FAD/NAD(P)-binding domain"/>
    <property type="match status" value="1"/>
</dbReference>
<comment type="caution">
    <text evidence="11">The sequence shown here is derived from an EMBL/GenBank/DDBJ whole genome shotgun (WGS) entry which is preliminary data.</text>
</comment>
<dbReference type="Proteomes" id="UP001221142">
    <property type="component" value="Unassembled WGS sequence"/>
</dbReference>
<dbReference type="AlphaFoldDB" id="A0AAD7BP75"/>
<evidence type="ECO:0000256" key="7">
    <source>
        <dbReference type="ARBA" id="ARBA00022857"/>
    </source>
</evidence>